<dbReference type="InterPro" id="IPR008183">
    <property type="entry name" value="Aldose_1/G6P_1-epimerase"/>
</dbReference>
<gene>
    <name evidence="1" type="ORF">D3H35_20680</name>
</gene>
<dbReference type="Pfam" id="PF01263">
    <property type="entry name" value="Aldose_epim"/>
    <property type="match status" value="1"/>
</dbReference>
<evidence type="ECO:0000313" key="2">
    <source>
        <dbReference type="Proteomes" id="UP000266340"/>
    </source>
</evidence>
<dbReference type="Gene3D" id="2.70.98.10">
    <property type="match status" value="1"/>
</dbReference>
<organism evidence="1 2">
    <name type="scientific">Cohnella faecalis</name>
    <dbReference type="NCBI Taxonomy" id="2315694"/>
    <lineage>
        <taxon>Bacteria</taxon>
        <taxon>Bacillati</taxon>
        <taxon>Bacillota</taxon>
        <taxon>Bacilli</taxon>
        <taxon>Bacillales</taxon>
        <taxon>Paenibacillaceae</taxon>
        <taxon>Cohnella</taxon>
    </lineage>
</organism>
<dbReference type="SUPFAM" id="SSF74650">
    <property type="entry name" value="Galactose mutarotase-like"/>
    <property type="match status" value="1"/>
</dbReference>
<dbReference type="GO" id="GO:0005737">
    <property type="term" value="C:cytoplasm"/>
    <property type="evidence" value="ECO:0007669"/>
    <property type="project" value="TreeGrafter"/>
</dbReference>
<keyword evidence="2" id="KW-1185">Reference proteome</keyword>
<protein>
    <submittedName>
        <fullName evidence="1">Aldose 1-epimerase</fullName>
    </submittedName>
</protein>
<dbReference type="OrthoDB" id="9795355at2"/>
<name>A0A398CVI1_9BACL</name>
<dbReference type="PANTHER" id="PTHR10091">
    <property type="entry name" value="ALDOSE-1-EPIMERASE"/>
    <property type="match status" value="1"/>
</dbReference>
<evidence type="ECO:0000313" key="1">
    <source>
        <dbReference type="EMBL" id="RIE03014.1"/>
    </source>
</evidence>
<dbReference type="AlphaFoldDB" id="A0A398CVI1"/>
<dbReference type="Proteomes" id="UP000266340">
    <property type="component" value="Unassembled WGS sequence"/>
</dbReference>
<dbReference type="PANTHER" id="PTHR10091:SF0">
    <property type="entry name" value="GALACTOSE MUTAROTASE"/>
    <property type="match status" value="1"/>
</dbReference>
<proteinExistence type="predicted"/>
<comment type="caution">
    <text evidence="1">The sequence shown here is derived from an EMBL/GenBank/DDBJ whole genome shotgun (WGS) entry which is preliminary data.</text>
</comment>
<accession>A0A398CVI1</accession>
<dbReference type="EMBL" id="QXJM01000039">
    <property type="protein sequence ID" value="RIE03014.1"/>
    <property type="molecule type" value="Genomic_DNA"/>
</dbReference>
<dbReference type="RefSeq" id="WP_119151041.1">
    <property type="nucleotide sequence ID" value="NZ_JBHSOV010000017.1"/>
</dbReference>
<dbReference type="GO" id="GO:0030246">
    <property type="term" value="F:carbohydrate binding"/>
    <property type="evidence" value="ECO:0007669"/>
    <property type="project" value="InterPro"/>
</dbReference>
<dbReference type="GO" id="GO:0004034">
    <property type="term" value="F:aldose 1-epimerase activity"/>
    <property type="evidence" value="ECO:0007669"/>
    <property type="project" value="TreeGrafter"/>
</dbReference>
<dbReference type="GO" id="GO:0033499">
    <property type="term" value="P:galactose catabolic process via UDP-galactose, Leloir pathway"/>
    <property type="evidence" value="ECO:0007669"/>
    <property type="project" value="TreeGrafter"/>
</dbReference>
<dbReference type="InterPro" id="IPR014718">
    <property type="entry name" value="GH-type_carb-bd"/>
</dbReference>
<dbReference type="CDD" id="cd01081">
    <property type="entry name" value="Aldose_epim"/>
    <property type="match status" value="1"/>
</dbReference>
<dbReference type="GO" id="GO:0006006">
    <property type="term" value="P:glucose metabolic process"/>
    <property type="evidence" value="ECO:0007669"/>
    <property type="project" value="TreeGrafter"/>
</dbReference>
<dbReference type="InterPro" id="IPR011013">
    <property type="entry name" value="Gal_mutarotase_sf_dom"/>
</dbReference>
<reference evidence="1 2" key="1">
    <citation type="submission" date="2018-09" db="EMBL/GenBank/DDBJ databases">
        <title>Cohnella cavernae sp. nov., isolated from a karst cave.</title>
        <authorList>
            <person name="Zhu H."/>
        </authorList>
    </citation>
    <scope>NUCLEOTIDE SEQUENCE [LARGE SCALE GENOMIC DNA]</scope>
    <source>
        <strain evidence="1 2">K2E09-144</strain>
    </source>
</reference>
<sequence>MGHHEATEGKYENETAIFLKYGVYSAIMLPGIGGNLISFRDEERGYRFIREPEGAQWKEFVRFPVLHGIPVLFPPNRYDAGTFEFDGRTYRLPVNEPETGNHLHGFVYETPWEVVGFGSTERESFVTVRCRLDESHPAFEFFPHRVTLTQTYTLSSNGLTQAFEAVNEGSNALPFMLGFHTTLNVPFATGSSVEDVVIGIAIGERWELNERQLPTGRLFPLDEGETKLREGGNPFYTLLDNHYTADSAENGRNAAFLFDRKADVRFVYDAGREYKHWMVFNGKGSTSFICPEPQTGMVNAPNVDLPPERTGLVRLEPGERWSSVSRYYVE</sequence>